<dbReference type="InterPro" id="IPR004165">
    <property type="entry name" value="CoA_trans_fam_I"/>
</dbReference>
<keyword evidence="1" id="KW-0808">Transferase</keyword>
<dbReference type="Pfam" id="PF01144">
    <property type="entry name" value="CoA_trans"/>
    <property type="match status" value="1"/>
</dbReference>
<reference evidence="1" key="1">
    <citation type="journal article" date="2020" name="mSystems">
        <title>Genome- and Community-Level Interaction Insights into Carbon Utilization and Element Cycling Functions of Hydrothermarchaeota in Hydrothermal Sediment.</title>
        <authorList>
            <person name="Zhou Z."/>
            <person name="Liu Y."/>
            <person name="Xu W."/>
            <person name="Pan J."/>
            <person name="Luo Z.H."/>
            <person name="Li M."/>
        </authorList>
    </citation>
    <scope>NUCLEOTIDE SEQUENCE [LARGE SCALE GENOMIC DNA]</scope>
    <source>
        <strain evidence="1">SpSt-791</strain>
    </source>
</reference>
<protein>
    <submittedName>
        <fullName evidence="1">CoA transferase subunit A</fullName>
    </submittedName>
</protein>
<name>A0A7V5XYR7_UNCW3</name>
<gene>
    <name evidence="1" type="ORF">ENV79_00250</name>
</gene>
<dbReference type="SMART" id="SM00882">
    <property type="entry name" value="CoA_trans"/>
    <property type="match status" value="1"/>
</dbReference>
<dbReference type="PANTHER" id="PTHR43293:SF3">
    <property type="entry name" value="CHOLESTEROL RING-CLEAVING HYDROLASE IPDB SUBUNIT"/>
    <property type="match status" value="1"/>
</dbReference>
<dbReference type="Gene3D" id="3.30.30.40">
    <property type="match status" value="1"/>
</dbReference>
<dbReference type="Gene3D" id="3.40.1080.10">
    <property type="entry name" value="Glutaconate Coenzyme A-transferase"/>
    <property type="match status" value="1"/>
</dbReference>
<accession>A0A7V5XYR7</accession>
<proteinExistence type="predicted"/>
<comment type="caution">
    <text evidence="1">The sequence shown here is derived from an EMBL/GenBank/DDBJ whole genome shotgun (WGS) entry which is preliminary data.</text>
</comment>
<dbReference type="GO" id="GO:0008410">
    <property type="term" value="F:CoA-transferase activity"/>
    <property type="evidence" value="ECO:0007669"/>
    <property type="project" value="InterPro"/>
</dbReference>
<dbReference type="SUPFAM" id="SSF100950">
    <property type="entry name" value="NagB/RpiA/CoA transferase-like"/>
    <property type="match status" value="1"/>
</dbReference>
<organism evidence="1">
    <name type="scientific">candidate division WOR-3 bacterium</name>
    <dbReference type="NCBI Taxonomy" id="2052148"/>
    <lineage>
        <taxon>Bacteria</taxon>
        <taxon>Bacteria division WOR-3</taxon>
    </lineage>
</organism>
<sequence>MGGFMEIIAEGKGELFQYSDPFEFREFVHKNKDLSMKEKVMSEKEAIEKFVKDGDYIGTELYGTVRAPMSLIRELVRQGKKNLRVAGQGILEIDLLLAAELVSSLDITYVGYEVYGISNILRRACESGKVKTVEWSNAAIAWRFKAAAMGVPFIPTFSMLGTDTFNYSAAKIAICPFTKRKVCLLPALYLDVGFIHVHRADKYGNCQIDGISGFAFEFARACKRLIVSCEELIDNEEIRKYPERTIIPYYLVDAVVVAPFGSHPGEMCYKYWRDEEHIKEFLELSKTEEGTKEYLNKYVYGVKSHKEYLELIGKERLEKLSKMISGR</sequence>
<dbReference type="AlphaFoldDB" id="A0A7V5XYR7"/>
<dbReference type="PANTHER" id="PTHR43293">
    <property type="entry name" value="ACETATE COA-TRANSFERASE YDIF"/>
    <property type="match status" value="1"/>
</dbReference>
<dbReference type="InterPro" id="IPR037171">
    <property type="entry name" value="NagB/RpiA_transferase-like"/>
</dbReference>
<evidence type="ECO:0000313" key="1">
    <source>
        <dbReference type="EMBL" id="HHR48067.1"/>
    </source>
</evidence>
<dbReference type="EMBL" id="DTHS01000002">
    <property type="protein sequence ID" value="HHR48067.1"/>
    <property type="molecule type" value="Genomic_DNA"/>
</dbReference>